<dbReference type="Proteomes" id="UP000007813">
    <property type="component" value="Unassembled WGS sequence"/>
</dbReference>
<dbReference type="InterPro" id="IPR050662">
    <property type="entry name" value="Sec-metab_biosynth-thioest"/>
</dbReference>
<dbReference type="eggNOG" id="arCOG00498">
    <property type="taxonomic scope" value="Archaea"/>
</dbReference>
<dbReference type="PANTHER" id="PTHR23131:SF4">
    <property type="entry name" value="METALLO-BETA-LACTAMASE SUPERFAMILY POTEIN"/>
    <property type="match status" value="1"/>
</dbReference>
<evidence type="ECO:0000313" key="2">
    <source>
        <dbReference type="EMBL" id="EJN61643.1"/>
    </source>
</evidence>
<dbReference type="InterPro" id="IPR001279">
    <property type="entry name" value="Metallo-B-lactamas"/>
</dbReference>
<dbReference type="EMBL" id="ALJD01000001">
    <property type="protein sequence ID" value="EJN61643.1"/>
    <property type="molecule type" value="Genomic_DNA"/>
</dbReference>
<comment type="caution">
    <text evidence="2">The sequence shown here is derived from an EMBL/GenBank/DDBJ whole genome shotgun (WGS) entry which is preliminary data.</text>
</comment>
<proteinExistence type="predicted"/>
<feature type="domain" description="Metallo-beta-lactamase" evidence="1">
    <location>
        <begin position="19"/>
        <end position="233"/>
    </location>
</feature>
<name>J3A7P1_9EURY</name>
<dbReference type="PANTHER" id="PTHR23131">
    <property type="entry name" value="ENDORIBONUCLEASE LACTB2"/>
    <property type="match status" value="1"/>
</dbReference>
<evidence type="ECO:0000313" key="3">
    <source>
        <dbReference type="Proteomes" id="UP000007813"/>
    </source>
</evidence>
<dbReference type="SUPFAM" id="SSF56281">
    <property type="entry name" value="Metallo-hydrolase/oxidoreductase"/>
    <property type="match status" value="1"/>
</dbReference>
<dbReference type="PATRIC" id="fig|1210908.3.peg.8"/>
<dbReference type="Pfam" id="PF00753">
    <property type="entry name" value="Lactamase_B"/>
    <property type="match status" value="1"/>
</dbReference>
<gene>
    <name evidence="2" type="ORF">HSB1_00100</name>
</gene>
<dbReference type="InterPro" id="IPR036866">
    <property type="entry name" value="RibonucZ/Hydroxyglut_hydro"/>
</dbReference>
<dbReference type="AlphaFoldDB" id="J3A7P1"/>
<evidence type="ECO:0000259" key="1">
    <source>
        <dbReference type="SMART" id="SM00849"/>
    </source>
</evidence>
<dbReference type="SMART" id="SM00849">
    <property type="entry name" value="Lactamase_B"/>
    <property type="match status" value="1"/>
</dbReference>
<sequence>MEGFEMSSRITLDVGNPEGANSAYVLPESGVVVDPGPPTDEAWEQLCSGVEAAGLGVEHVAFVFVTHWHADHAGLAPRLAEAADATVVMHETDAPLVADYGRERKRRVERDAQRLREWGVPSAVVEALQSGDRPSPIPDSLAVETVKDGESLAGLTAIHTPGHTLGHAAFVTNREIAETRDLFVGDLVLPTYTPNVGGGDTRLDDALATYLASLGRIREVAAAEGVETVAPGHGAPLALGERVDEIVAHHDERSRRTVAALATCIEENEADTATPWDVARTLFGELSGIHAKMGAGEAASHLEFLRNGGAVEQVGGSGGSATRYRVADAERAGVESAKWRG</sequence>
<protein>
    <submittedName>
        <fullName evidence="2">Beta-lactamase</fullName>
    </submittedName>
</protein>
<organism evidence="2 3">
    <name type="scientific">Halogranum salarium B-1</name>
    <dbReference type="NCBI Taxonomy" id="1210908"/>
    <lineage>
        <taxon>Archaea</taxon>
        <taxon>Methanobacteriati</taxon>
        <taxon>Methanobacteriota</taxon>
        <taxon>Stenosarchaea group</taxon>
        <taxon>Halobacteria</taxon>
        <taxon>Halobacteriales</taxon>
        <taxon>Haloferacaceae</taxon>
    </lineage>
</organism>
<accession>J3A7P1</accession>
<dbReference type="Gene3D" id="3.60.15.10">
    <property type="entry name" value="Ribonuclease Z/Hydroxyacylglutathione hydrolase-like"/>
    <property type="match status" value="1"/>
</dbReference>
<reference evidence="2 3" key="1">
    <citation type="journal article" date="2012" name="J. Bacteriol.">
        <title>Draft Genome Sequence of the Extremely Halophilic Archaeon Halogranum salarium B-1T.</title>
        <authorList>
            <person name="Kim K.K."/>
            <person name="Lee K.C."/>
            <person name="Lee J.S."/>
        </authorList>
    </citation>
    <scope>NUCLEOTIDE SEQUENCE [LARGE SCALE GENOMIC DNA]</scope>
    <source>
        <strain evidence="2 3">B-1</strain>
    </source>
</reference>